<keyword evidence="4" id="KW-1185">Reference proteome</keyword>
<dbReference type="AlphaFoldDB" id="A0ABD5TY20"/>
<dbReference type="RefSeq" id="WP_379695563.1">
    <property type="nucleotide sequence ID" value="NZ_JBHSXH010000015.1"/>
</dbReference>
<dbReference type="EMBL" id="JBHSXH010000015">
    <property type="protein sequence ID" value="MFC6825384.1"/>
    <property type="molecule type" value="Genomic_DNA"/>
</dbReference>
<feature type="transmembrane region" description="Helical" evidence="2">
    <location>
        <begin position="163"/>
        <end position="185"/>
    </location>
</feature>
<feature type="compositionally biased region" description="Basic and acidic residues" evidence="1">
    <location>
        <begin position="446"/>
        <end position="457"/>
    </location>
</feature>
<feature type="compositionally biased region" description="Low complexity" evidence="1">
    <location>
        <begin position="195"/>
        <end position="207"/>
    </location>
</feature>
<feature type="compositionally biased region" description="Acidic residues" evidence="1">
    <location>
        <begin position="208"/>
        <end position="228"/>
    </location>
</feature>
<organism evidence="3 4">
    <name type="scientific">Halopelagius fulvigenes</name>
    <dbReference type="NCBI Taxonomy" id="1198324"/>
    <lineage>
        <taxon>Archaea</taxon>
        <taxon>Methanobacteriati</taxon>
        <taxon>Methanobacteriota</taxon>
        <taxon>Stenosarchaea group</taxon>
        <taxon>Halobacteria</taxon>
        <taxon>Halobacteriales</taxon>
        <taxon>Haloferacaceae</taxon>
    </lineage>
</organism>
<comment type="caution">
    <text evidence="3">The sequence shown here is derived from an EMBL/GenBank/DDBJ whole genome shotgun (WGS) entry which is preliminary data.</text>
</comment>
<evidence type="ECO:0000313" key="3">
    <source>
        <dbReference type="EMBL" id="MFC6825384.1"/>
    </source>
</evidence>
<reference evidence="3 4" key="1">
    <citation type="journal article" date="2019" name="Int. J. Syst. Evol. Microbiol.">
        <title>The Global Catalogue of Microorganisms (GCM) 10K type strain sequencing project: providing services to taxonomists for standard genome sequencing and annotation.</title>
        <authorList>
            <consortium name="The Broad Institute Genomics Platform"/>
            <consortium name="The Broad Institute Genome Sequencing Center for Infectious Disease"/>
            <person name="Wu L."/>
            <person name="Ma J."/>
        </authorList>
    </citation>
    <scope>NUCLEOTIDE SEQUENCE [LARGE SCALE GENOMIC DNA]</scope>
    <source>
        <strain evidence="3 4">YIM 94188</strain>
    </source>
</reference>
<protein>
    <submittedName>
        <fullName evidence="3">Uncharacterized protein</fullName>
    </submittedName>
</protein>
<accession>A0ABD5TY20</accession>
<feature type="region of interest" description="Disordered" evidence="1">
    <location>
        <begin position="438"/>
        <end position="468"/>
    </location>
</feature>
<keyword evidence="2" id="KW-0812">Transmembrane</keyword>
<proteinExistence type="predicted"/>
<sequence>MPVVSARTFERWLRRLDAERLRGFVCDLYAAAGREVRAREDGTLAVGENGRVVVTLDARRRLRTPRVPDDADAVVAASPSRRLVRRVVSSGATLVGPDDLRNLALYGVDRDDCERLFRRYFGESPSVERSGVAAEGDDAPDGERGESNGFGVARVAAEPVSSLAVLLLAGLVVAAVLGPFGFGVVPRTDDAAGPNVGPVVAASSDGSADGDGEGDSDDDSDGDGDADEPFPPGVGPAGVADAATLAAAHADAVAGRSYQLIVRQSGTNARTGRGWTRAYRRADVAGPTRYRYFVTGYRATGEGGAEFAHYSMYADGRHNYVYTEHGEKQSYARHVVEADEDGHGPFENRAAGAVRRYLDAPRTNVTRKNWSVQPYRIVATGTPRSLPNSGNVTDYRAEAHVGADGFVSLLVVSYEVRAGGETRSVRFRMEYTDADPETVRAPPWYDEARNATDDARPETVTARAGDDT</sequence>
<keyword evidence="2" id="KW-1133">Transmembrane helix</keyword>
<evidence type="ECO:0000256" key="1">
    <source>
        <dbReference type="SAM" id="MobiDB-lite"/>
    </source>
</evidence>
<dbReference type="Proteomes" id="UP001596408">
    <property type="component" value="Unassembled WGS sequence"/>
</dbReference>
<gene>
    <name evidence="3" type="ORF">ACFQEV_10365</name>
</gene>
<name>A0ABD5TY20_9EURY</name>
<evidence type="ECO:0000313" key="4">
    <source>
        <dbReference type="Proteomes" id="UP001596408"/>
    </source>
</evidence>
<keyword evidence="2" id="KW-0472">Membrane</keyword>
<feature type="region of interest" description="Disordered" evidence="1">
    <location>
        <begin position="195"/>
        <end position="238"/>
    </location>
</feature>
<evidence type="ECO:0000256" key="2">
    <source>
        <dbReference type="SAM" id="Phobius"/>
    </source>
</evidence>